<dbReference type="Proteomes" id="UP000019373">
    <property type="component" value="Unassembled WGS sequence"/>
</dbReference>
<sequence length="923" mass="102250">MSTYSTAANAFAVVGLADVVFRLGIASSDLYLRCRNASKDVPRLLSDLKTLSEIVAQVRAFASEYSRSPYALEDSQVLLPQLETTLRCCKRELEELERIAKNDKSNANDAWFRQWGKGLGWALDDQKVLKSCQQIERYMVTLNTALSLTGRQNDIVLRRELKAIREDIADAHASTKANYSDLRQNVTVSSHTIEQGVQQVSAAIQSSKQANSASFLTVEKSLASGHAELSGINVAIDDRAKIINQSLSSVKKSLTHGRREQGALVRQHKISTSKLMTRLDDVCSSLTQQITTISLTETEDNEIFFEGENLGAIVLPLLLMQTDLSKAIRNLMTEGSIKISRAEARWVEEEFEKLLVYGHEAAALAARSRRCKVCKRAAHHLGSAPATRTTSSKASSSRSKSRNQNQHHILSSKLQRAHRFQRRHQIHTAAGILVLETSVHDEGARRVGQSSSSLLALRLSFFPKLNLSSVGVTAAFFKQFGTGMEPKIMRLVQTYNTVPTTSEAFICAKENDVMGLQKLFAAGEASPYDCDEYGWSLLSEAAYFGSLEAYMFLLREGTNALMVPVGDSYGGGLLYTIWMNLRHKLEASTSTYNERTYSPCRLKMIIENARRMTAAAVERNCDPNMPTMHEPENIMHCAIRELWRWVSNAGKNAGNLVCHVQLSGLFSDLIAMGCELEGRDPYGRTPLLLACFKKQYGVLKILDSKGADVTALDNHGAGALHLLLAYTKNHEDYEEEQLRDALITALVNGCDPNKLSTDIALSPTDFCSATRVRWDAWTKALSYVGYTLLETAEVEPATSGFTWVVVSTDYHDGLKLPVSNSTLDDWKAERSRIRWGYFSRIYEASDVDDSVSAASEAHEDITEWEDDSGGSAGSMSAASDAHENITEWEDNSNDGDIAPRPDETPEHGELNRVIGAENEEAMY</sequence>
<keyword evidence="7" id="KW-1185">Reference proteome</keyword>
<feature type="compositionally biased region" description="Low complexity" evidence="5">
    <location>
        <begin position="383"/>
        <end position="398"/>
    </location>
</feature>
<dbReference type="Gene3D" id="1.25.40.20">
    <property type="entry name" value="Ankyrin repeat-containing domain"/>
    <property type="match status" value="1"/>
</dbReference>
<feature type="region of interest" description="Disordered" evidence="5">
    <location>
        <begin position="382"/>
        <end position="410"/>
    </location>
</feature>
<feature type="repeat" description="ANK" evidence="3">
    <location>
        <begin position="682"/>
        <end position="714"/>
    </location>
</feature>
<gene>
    <name evidence="6" type="ORF">EPUS_06134</name>
</gene>
<accession>U1GFP5</accession>
<dbReference type="PANTHER" id="PTHR24173:SF61">
    <property type="entry name" value="ANKYRIN 2"/>
    <property type="match status" value="1"/>
</dbReference>
<reference evidence="7" key="1">
    <citation type="journal article" date="2014" name="BMC Genomics">
        <title>Genome characteristics reveal the impact of lichenization on lichen-forming fungus Endocarpon pusillum Hedwig (Verrucariales, Ascomycota).</title>
        <authorList>
            <person name="Wang Y.-Y."/>
            <person name="Liu B."/>
            <person name="Zhang X.-Y."/>
            <person name="Zhou Q.-M."/>
            <person name="Zhang T."/>
            <person name="Li H."/>
            <person name="Yu Y.-F."/>
            <person name="Zhang X.-L."/>
            <person name="Hao X.-Y."/>
            <person name="Wang M."/>
            <person name="Wang L."/>
            <person name="Wei J.-C."/>
        </authorList>
    </citation>
    <scope>NUCLEOTIDE SEQUENCE [LARGE SCALE GENOMIC DNA]</scope>
    <source>
        <strain evidence="7">Z07020 / HMAS-L-300199</strain>
    </source>
</reference>
<dbReference type="InterPro" id="IPR002110">
    <property type="entry name" value="Ankyrin_rpt"/>
</dbReference>
<name>U1GFP5_ENDPU</name>
<evidence type="ECO:0000256" key="1">
    <source>
        <dbReference type="ARBA" id="ARBA00022737"/>
    </source>
</evidence>
<dbReference type="SMART" id="SM00248">
    <property type="entry name" value="ANK"/>
    <property type="match status" value="2"/>
</dbReference>
<feature type="compositionally biased region" description="Basic and acidic residues" evidence="5">
    <location>
        <begin position="897"/>
        <end position="910"/>
    </location>
</feature>
<dbReference type="GeneID" id="19241080"/>
<dbReference type="InterPro" id="IPR036770">
    <property type="entry name" value="Ankyrin_rpt-contain_sf"/>
</dbReference>
<dbReference type="RefSeq" id="XP_007786172.1">
    <property type="nucleotide sequence ID" value="XM_007787982.1"/>
</dbReference>
<dbReference type="AlphaFoldDB" id="U1GFP5"/>
<evidence type="ECO:0000256" key="4">
    <source>
        <dbReference type="SAM" id="Coils"/>
    </source>
</evidence>
<evidence type="ECO:0000256" key="5">
    <source>
        <dbReference type="SAM" id="MobiDB-lite"/>
    </source>
</evidence>
<dbReference type="PANTHER" id="PTHR24173">
    <property type="entry name" value="ANKYRIN REPEAT CONTAINING"/>
    <property type="match status" value="1"/>
</dbReference>
<dbReference type="PROSITE" id="PS50297">
    <property type="entry name" value="ANK_REP_REGION"/>
    <property type="match status" value="1"/>
</dbReference>
<feature type="region of interest" description="Disordered" evidence="5">
    <location>
        <begin position="853"/>
        <end position="923"/>
    </location>
</feature>
<keyword evidence="2 3" id="KW-0040">ANK repeat</keyword>
<dbReference type="EMBL" id="KE720753">
    <property type="protein sequence ID" value="ERF76472.1"/>
    <property type="molecule type" value="Genomic_DNA"/>
</dbReference>
<dbReference type="SUPFAM" id="SSF48403">
    <property type="entry name" value="Ankyrin repeat"/>
    <property type="match status" value="1"/>
</dbReference>
<proteinExistence type="predicted"/>
<keyword evidence="1" id="KW-0677">Repeat</keyword>
<dbReference type="eggNOG" id="ENOG502SZK6">
    <property type="taxonomic scope" value="Eukaryota"/>
</dbReference>
<dbReference type="HOGENOM" id="CLU_337087_0_0_1"/>
<dbReference type="OrthoDB" id="3200163at2759"/>
<keyword evidence="4" id="KW-0175">Coiled coil</keyword>
<evidence type="ECO:0000313" key="6">
    <source>
        <dbReference type="EMBL" id="ERF76472.1"/>
    </source>
</evidence>
<evidence type="ECO:0000256" key="3">
    <source>
        <dbReference type="PROSITE-ProRule" id="PRU00023"/>
    </source>
</evidence>
<organism evidence="6 7">
    <name type="scientific">Endocarpon pusillum (strain Z07020 / HMAS-L-300199)</name>
    <name type="common">Lichen-forming fungus</name>
    <dbReference type="NCBI Taxonomy" id="1263415"/>
    <lineage>
        <taxon>Eukaryota</taxon>
        <taxon>Fungi</taxon>
        <taxon>Dikarya</taxon>
        <taxon>Ascomycota</taxon>
        <taxon>Pezizomycotina</taxon>
        <taxon>Eurotiomycetes</taxon>
        <taxon>Chaetothyriomycetidae</taxon>
        <taxon>Verrucariales</taxon>
        <taxon>Verrucariaceae</taxon>
        <taxon>Endocarpon</taxon>
    </lineage>
</organism>
<dbReference type="Pfam" id="PF00023">
    <property type="entry name" value="Ank"/>
    <property type="match status" value="1"/>
</dbReference>
<feature type="coiled-coil region" evidence="4">
    <location>
        <begin position="79"/>
        <end position="110"/>
    </location>
</feature>
<evidence type="ECO:0000256" key="2">
    <source>
        <dbReference type="ARBA" id="ARBA00023043"/>
    </source>
</evidence>
<evidence type="ECO:0000313" key="7">
    <source>
        <dbReference type="Proteomes" id="UP000019373"/>
    </source>
</evidence>
<dbReference type="PROSITE" id="PS50088">
    <property type="entry name" value="ANK_REPEAT"/>
    <property type="match status" value="1"/>
</dbReference>
<protein>
    <submittedName>
        <fullName evidence="6">Uncharacterized protein</fullName>
    </submittedName>
</protein>